<reference evidence="2" key="1">
    <citation type="journal article" date="2020" name="BMC Genomics">
        <title>Correction to: Identification and distribution of gene clusters required for synthesis of sphingolipid metabolism inhibitors in diverse species of the filamentous fungus Fusarium.</title>
        <authorList>
            <person name="Kim H.S."/>
            <person name="Lohmar J.M."/>
            <person name="Busman M."/>
            <person name="Brown D.W."/>
            <person name="Naumann T.A."/>
            <person name="Divon H.H."/>
            <person name="Lysoe E."/>
            <person name="Uhlig S."/>
            <person name="Proctor R.H."/>
        </authorList>
    </citation>
    <scope>NUCLEOTIDE SEQUENCE</scope>
    <source>
        <strain evidence="2">NRRL 22465</strain>
    </source>
</reference>
<dbReference type="EMBL" id="JABEYC010000621">
    <property type="protein sequence ID" value="KAF4975629.1"/>
    <property type="molecule type" value="Genomic_DNA"/>
</dbReference>
<proteinExistence type="predicted"/>
<keyword evidence="1" id="KW-0732">Signal</keyword>
<evidence type="ECO:0000313" key="3">
    <source>
        <dbReference type="Proteomes" id="UP000635477"/>
    </source>
</evidence>
<protein>
    <recommendedName>
        <fullName evidence="4">Glycoside hydrolase family 93 protein</fullName>
    </recommendedName>
</protein>
<dbReference type="AlphaFoldDB" id="A0A8H4UFE9"/>
<evidence type="ECO:0000313" key="2">
    <source>
        <dbReference type="EMBL" id="KAF4975629.1"/>
    </source>
</evidence>
<reference evidence="2" key="2">
    <citation type="submission" date="2020-05" db="EMBL/GenBank/DDBJ databases">
        <authorList>
            <person name="Kim H.-S."/>
            <person name="Proctor R.H."/>
            <person name="Brown D.W."/>
        </authorList>
    </citation>
    <scope>NUCLEOTIDE SEQUENCE</scope>
    <source>
        <strain evidence="2">NRRL 22465</strain>
    </source>
</reference>
<dbReference type="SUPFAM" id="SSF110296">
    <property type="entry name" value="Oligoxyloglucan reducing end-specific cellobiohydrolase"/>
    <property type="match status" value="1"/>
</dbReference>
<dbReference type="PANTHER" id="PTHR38792:SF3">
    <property type="entry name" value="BNR_ASP-BOX REPEAT DOMAIN PROTEIN (AFU_ORTHOLOGUE AFUA_7G06430)-RELATED"/>
    <property type="match status" value="1"/>
</dbReference>
<organism evidence="2 3">
    <name type="scientific">Fusarium zealandicum</name>
    <dbReference type="NCBI Taxonomy" id="1053134"/>
    <lineage>
        <taxon>Eukaryota</taxon>
        <taxon>Fungi</taxon>
        <taxon>Dikarya</taxon>
        <taxon>Ascomycota</taxon>
        <taxon>Pezizomycotina</taxon>
        <taxon>Sordariomycetes</taxon>
        <taxon>Hypocreomycetidae</taxon>
        <taxon>Hypocreales</taxon>
        <taxon>Nectriaceae</taxon>
        <taxon>Fusarium</taxon>
        <taxon>Fusarium staphyleae species complex</taxon>
    </lineage>
</organism>
<dbReference type="OrthoDB" id="2130735at2759"/>
<dbReference type="CDD" id="cd15482">
    <property type="entry name" value="Sialidase_non-viral"/>
    <property type="match status" value="1"/>
</dbReference>
<keyword evidence="3" id="KW-1185">Reference proteome</keyword>
<evidence type="ECO:0008006" key="4">
    <source>
        <dbReference type="Google" id="ProtNLM"/>
    </source>
</evidence>
<comment type="caution">
    <text evidence="2">The sequence shown here is derived from an EMBL/GenBank/DDBJ whole genome shotgun (WGS) entry which is preliminary data.</text>
</comment>
<evidence type="ECO:0000256" key="1">
    <source>
        <dbReference type="SAM" id="SignalP"/>
    </source>
</evidence>
<feature type="signal peptide" evidence="1">
    <location>
        <begin position="1"/>
        <end position="19"/>
    </location>
</feature>
<dbReference type="Gene3D" id="2.120.10.10">
    <property type="match status" value="1"/>
</dbReference>
<dbReference type="Proteomes" id="UP000635477">
    <property type="component" value="Unassembled WGS sequence"/>
</dbReference>
<dbReference type="PANTHER" id="PTHR38792">
    <property type="entry name" value="BNR/ASP-BOX REPEAT DOMAIN PROTEIN (AFU_ORTHOLOGUE AFUA_7G06430)-RELATED"/>
    <property type="match status" value="1"/>
</dbReference>
<accession>A0A8H4UFE9</accession>
<name>A0A8H4UFE9_9HYPO</name>
<gene>
    <name evidence="2" type="ORF">FZEAL_7620</name>
</gene>
<sequence length="390" mass="42494">MLFQHIIRAGLLGLSAVLAAPTPDAVDDGSPTLAKRTLPTSTFSNNVIFSPPSNAGWTDPRVLYSRAIELSDGSLLATWENYAPEPPMVYFPIYKSTDGGVKWTQIGKVEDKVNGWGMRYQPDLYELPRAIGKFPKGTVICSGNSIPKDLSKTKIDVYASTDKGKTWAFVSSIAQGGEARPNNGLTPVWEPYMMVYQDKLVCYYSDQRDPKYGQKLVHQTTTDLVKWSSIVDDVHDSNYAARPGMPQLALLPNGQYIYTYEACGTDGCRLHYRLASDPLNILAAKGFSLVSDKGTRPVSSPSVVWTKVGGPNGSIIVSSGSQSQIFVNKNLGAEGSWVEIATPQSNSYSRSLMTFKEDDNYLLIIGGGRLPPSTTNTVSLSVIDLKKSGL</sequence>
<feature type="chain" id="PRO_5034961952" description="Glycoside hydrolase family 93 protein" evidence="1">
    <location>
        <begin position="20"/>
        <end position="390"/>
    </location>
</feature>